<dbReference type="Pfam" id="PF00455">
    <property type="entry name" value="DeoRC"/>
    <property type="match status" value="1"/>
</dbReference>
<evidence type="ECO:0000313" key="7">
    <source>
        <dbReference type="Proteomes" id="UP000199041"/>
    </source>
</evidence>
<feature type="domain" description="HTH deoR-type" evidence="5">
    <location>
        <begin position="10"/>
        <end position="65"/>
    </location>
</feature>
<dbReference type="InterPro" id="IPR014036">
    <property type="entry name" value="DeoR-like_C"/>
</dbReference>
<accession>A0A1H3VHG1</accession>
<dbReference type="PANTHER" id="PTHR30363:SF4">
    <property type="entry name" value="GLYCEROL-3-PHOSPHATE REGULON REPRESSOR"/>
    <property type="match status" value="1"/>
</dbReference>
<dbReference type="InterPro" id="IPR036388">
    <property type="entry name" value="WH-like_DNA-bd_sf"/>
</dbReference>
<protein>
    <submittedName>
        <fullName evidence="6">DNA-binding transcriptional regulator of sugar metabolism, DeoR/GlpR family</fullName>
    </submittedName>
</protein>
<dbReference type="GO" id="GO:0003677">
    <property type="term" value="F:DNA binding"/>
    <property type="evidence" value="ECO:0007669"/>
    <property type="project" value="UniProtKB-KW"/>
</dbReference>
<sequence length="254" mass="28045">MEIPATGLFKNERHAFIIKEINLHNKVLSSELSQKLNVSEDTIRRDLAELADAGELIKVHGGALSRSYHYPIQQSKTYAHDAKKAIGKKAIQLLRPGSHILIGTGTTMLELVRQIPDDLEATFFTVSPLMALELATHPLIKVILIGGQLDMSSQINIGEKPIAELADIKVDLCLLGAYGIDPVDGLTENDWSVAQVKKAMLRAARQLAIITISEKLDSSLPMHLCPLKNIDYLITELQPDDPKLDGYRNDIILI</sequence>
<evidence type="ECO:0000256" key="1">
    <source>
        <dbReference type="ARBA" id="ARBA00022491"/>
    </source>
</evidence>
<gene>
    <name evidence="6" type="ORF">SAMN05192529_101131</name>
</gene>
<keyword evidence="4" id="KW-0804">Transcription</keyword>
<dbReference type="SMART" id="SM01134">
    <property type="entry name" value="DeoRC"/>
    <property type="match status" value="1"/>
</dbReference>
<dbReference type="PANTHER" id="PTHR30363">
    <property type="entry name" value="HTH-TYPE TRANSCRIPTIONAL REGULATOR SRLR-RELATED"/>
    <property type="match status" value="1"/>
</dbReference>
<dbReference type="InterPro" id="IPR037171">
    <property type="entry name" value="NagB/RpiA_transferase-like"/>
</dbReference>
<dbReference type="Gene3D" id="1.10.10.10">
    <property type="entry name" value="Winged helix-like DNA-binding domain superfamily/Winged helix DNA-binding domain"/>
    <property type="match status" value="1"/>
</dbReference>
<proteinExistence type="predicted"/>
<dbReference type="GO" id="GO:0003700">
    <property type="term" value="F:DNA-binding transcription factor activity"/>
    <property type="evidence" value="ECO:0007669"/>
    <property type="project" value="InterPro"/>
</dbReference>
<keyword evidence="2" id="KW-0805">Transcription regulation</keyword>
<dbReference type="RefSeq" id="WP_091392118.1">
    <property type="nucleotide sequence ID" value="NZ_FNQY01000001.1"/>
</dbReference>
<keyword evidence="1" id="KW-0678">Repressor</keyword>
<dbReference type="Gene3D" id="3.40.50.1360">
    <property type="match status" value="1"/>
</dbReference>
<evidence type="ECO:0000313" key="6">
    <source>
        <dbReference type="EMBL" id="SDZ74209.1"/>
    </source>
</evidence>
<dbReference type="SUPFAM" id="SSF100950">
    <property type="entry name" value="NagB/RpiA/CoA transferase-like"/>
    <property type="match status" value="1"/>
</dbReference>
<dbReference type="InterPro" id="IPR036390">
    <property type="entry name" value="WH_DNA-bd_sf"/>
</dbReference>
<evidence type="ECO:0000256" key="2">
    <source>
        <dbReference type="ARBA" id="ARBA00023015"/>
    </source>
</evidence>
<dbReference type="AlphaFoldDB" id="A0A1H3VHG1"/>
<reference evidence="6 7" key="1">
    <citation type="submission" date="2016-10" db="EMBL/GenBank/DDBJ databases">
        <authorList>
            <person name="de Groot N.N."/>
        </authorList>
    </citation>
    <scope>NUCLEOTIDE SEQUENCE [LARGE SCALE GENOMIC DNA]</scope>
    <source>
        <strain evidence="6 7">Vu-144</strain>
    </source>
</reference>
<name>A0A1H3VHG1_9BACT</name>
<dbReference type="Proteomes" id="UP000199041">
    <property type="component" value="Unassembled WGS sequence"/>
</dbReference>
<dbReference type="STRING" id="551991.SAMN05192529_101131"/>
<evidence type="ECO:0000259" key="5">
    <source>
        <dbReference type="PROSITE" id="PS51000"/>
    </source>
</evidence>
<dbReference type="PRINTS" id="PR00037">
    <property type="entry name" value="HTHLACR"/>
</dbReference>
<dbReference type="OrthoDB" id="9798651at2"/>
<evidence type="ECO:0000256" key="4">
    <source>
        <dbReference type="ARBA" id="ARBA00023163"/>
    </source>
</evidence>
<dbReference type="Pfam" id="PF08220">
    <property type="entry name" value="HTH_DeoR"/>
    <property type="match status" value="1"/>
</dbReference>
<dbReference type="SMART" id="SM00420">
    <property type="entry name" value="HTH_DEOR"/>
    <property type="match status" value="1"/>
</dbReference>
<dbReference type="InterPro" id="IPR018356">
    <property type="entry name" value="Tscrpt_reg_HTH_DeoR_CS"/>
</dbReference>
<dbReference type="EMBL" id="FNQY01000001">
    <property type="protein sequence ID" value="SDZ74209.1"/>
    <property type="molecule type" value="Genomic_DNA"/>
</dbReference>
<dbReference type="InterPro" id="IPR050313">
    <property type="entry name" value="Carb_Metab_HTH_regulators"/>
</dbReference>
<dbReference type="SUPFAM" id="SSF46785">
    <property type="entry name" value="Winged helix' DNA-binding domain"/>
    <property type="match status" value="1"/>
</dbReference>
<keyword evidence="7" id="KW-1185">Reference proteome</keyword>
<dbReference type="InterPro" id="IPR001034">
    <property type="entry name" value="DeoR_HTH"/>
</dbReference>
<organism evidence="6 7">
    <name type="scientific">Arachidicoccus rhizosphaerae</name>
    <dbReference type="NCBI Taxonomy" id="551991"/>
    <lineage>
        <taxon>Bacteria</taxon>
        <taxon>Pseudomonadati</taxon>
        <taxon>Bacteroidota</taxon>
        <taxon>Chitinophagia</taxon>
        <taxon>Chitinophagales</taxon>
        <taxon>Chitinophagaceae</taxon>
        <taxon>Arachidicoccus</taxon>
    </lineage>
</organism>
<dbReference type="PROSITE" id="PS00894">
    <property type="entry name" value="HTH_DEOR_1"/>
    <property type="match status" value="1"/>
</dbReference>
<keyword evidence="3 6" id="KW-0238">DNA-binding</keyword>
<dbReference type="PROSITE" id="PS51000">
    <property type="entry name" value="HTH_DEOR_2"/>
    <property type="match status" value="1"/>
</dbReference>
<evidence type="ECO:0000256" key="3">
    <source>
        <dbReference type="ARBA" id="ARBA00023125"/>
    </source>
</evidence>